<dbReference type="EMBL" id="LQOP01000034">
    <property type="protein sequence ID" value="ORV21172.1"/>
    <property type="molecule type" value="Genomic_DNA"/>
</dbReference>
<protein>
    <recommendedName>
        <fullName evidence="3">Minor tail protein</fullName>
    </recommendedName>
</protein>
<evidence type="ECO:0000313" key="1">
    <source>
        <dbReference type="EMBL" id="ORV21172.1"/>
    </source>
</evidence>
<comment type="caution">
    <text evidence="1">The sequence shown here is derived from an EMBL/GenBank/DDBJ whole genome shotgun (WGS) entry which is preliminary data.</text>
</comment>
<name>A0ABX3V042_9MYCO</name>
<gene>
    <name evidence="1" type="ORF">AWB98_01335</name>
</gene>
<dbReference type="Proteomes" id="UP000193811">
    <property type="component" value="Unassembled WGS sequence"/>
</dbReference>
<accession>A0ABX3V042</accession>
<organism evidence="1 2">
    <name type="scientific">Mycolicibacterium conceptionense</name>
    <dbReference type="NCBI Taxonomy" id="451644"/>
    <lineage>
        <taxon>Bacteria</taxon>
        <taxon>Bacillati</taxon>
        <taxon>Actinomycetota</taxon>
        <taxon>Actinomycetes</taxon>
        <taxon>Mycobacteriales</taxon>
        <taxon>Mycobacteriaceae</taxon>
        <taxon>Mycolicibacterium</taxon>
    </lineage>
</organism>
<keyword evidence="2" id="KW-1185">Reference proteome</keyword>
<evidence type="ECO:0000313" key="2">
    <source>
        <dbReference type="Proteomes" id="UP000193811"/>
    </source>
</evidence>
<reference evidence="1 2" key="1">
    <citation type="submission" date="2016-01" db="EMBL/GenBank/DDBJ databases">
        <title>The new phylogeny of the genus Mycobacterium.</title>
        <authorList>
            <person name="Tarcisio F."/>
            <person name="Conor M."/>
            <person name="Antonella G."/>
            <person name="Elisabetta G."/>
            <person name="Giulia F.S."/>
            <person name="Sara T."/>
            <person name="Anna F."/>
            <person name="Clotilde B."/>
            <person name="Roberto B."/>
            <person name="Veronica D.S."/>
            <person name="Fabio R."/>
            <person name="Monica P."/>
            <person name="Olivier J."/>
            <person name="Enrico T."/>
            <person name="Nicola S."/>
        </authorList>
    </citation>
    <scope>NUCLEOTIDE SEQUENCE [LARGE SCALE GENOMIC DNA]</scope>
    <source>
        <strain evidence="1 2">CCUG 50187</strain>
    </source>
</reference>
<evidence type="ECO:0008006" key="3">
    <source>
        <dbReference type="Google" id="ProtNLM"/>
    </source>
</evidence>
<proteinExistence type="predicted"/>
<sequence length="349" mass="39210">MDTNIVYIGVPGSGPDNRRAFWNLHGPNAGSQGIEMAPKIAGLMHTPFTQLISEGPYQIGGTHERVDWNKREISFKVNVGVGQPDTVFRYRNVESRWWASWSAKEDGYLGVYTRTHGWRWLRVRLAEEPKNIMDLDPAAMGNNFQDWDMSVVAVDPYWRKRHVEATWRNDGDGDGGIPQTPWDQLEELIEDIAEGLIPGISNLIPGMHIGEGNIVVPNRGTETAWPKFLISSPGRTWIEDGPGGQMVPLPLLTPDDGVVLVDTDPTKRTLTATKDPVDPLFFRIARNSQLLDMFLHDLTDTGLPVWRRFNGRFTTPWPAKTVCRIKVRHSNAGGQITALMPQRYGMAYA</sequence>